<evidence type="ECO:0000313" key="1">
    <source>
        <dbReference type="EMBL" id="GAI49082.1"/>
    </source>
</evidence>
<accession>X1NYG5</accession>
<dbReference type="AlphaFoldDB" id="X1NYG5"/>
<comment type="caution">
    <text evidence="1">The sequence shown here is derived from an EMBL/GenBank/DDBJ whole genome shotgun (WGS) entry which is preliminary data.</text>
</comment>
<proteinExistence type="predicted"/>
<organism evidence="1">
    <name type="scientific">marine sediment metagenome</name>
    <dbReference type="NCBI Taxonomy" id="412755"/>
    <lineage>
        <taxon>unclassified sequences</taxon>
        <taxon>metagenomes</taxon>
        <taxon>ecological metagenomes</taxon>
    </lineage>
</organism>
<name>X1NYG5_9ZZZZ</name>
<dbReference type="EMBL" id="BARV01042585">
    <property type="protein sequence ID" value="GAI49082.1"/>
    <property type="molecule type" value="Genomic_DNA"/>
</dbReference>
<sequence length="92" mass="10674">ILGETDIPKAIKDYVQTKEKIKKLNAKANEIGDNIIRYCEDQGFSRVYGEEYSVTVSKVEKKGYEEDEVKKLLEDEDLWQKLEKENGNKIGF</sequence>
<protein>
    <submittedName>
        <fullName evidence="1">Uncharacterized protein</fullName>
    </submittedName>
</protein>
<feature type="non-terminal residue" evidence="1">
    <location>
        <position position="1"/>
    </location>
</feature>
<gene>
    <name evidence="1" type="ORF">S06H3_63973</name>
</gene>
<reference evidence="1" key="1">
    <citation type="journal article" date="2014" name="Front. Microbiol.">
        <title>High frequency of phylogenetically diverse reductive dehalogenase-homologous genes in deep subseafloor sedimentary metagenomes.</title>
        <authorList>
            <person name="Kawai M."/>
            <person name="Futagami T."/>
            <person name="Toyoda A."/>
            <person name="Takaki Y."/>
            <person name="Nishi S."/>
            <person name="Hori S."/>
            <person name="Arai W."/>
            <person name="Tsubouchi T."/>
            <person name="Morono Y."/>
            <person name="Uchiyama I."/>
            <person name="Ito T."/>
            <person name="Fujiyama A."/>
            <person name="Inagaki F."/>
            <person name="Takami H."/>
        </authorList>
    </citation>
    <scope>NUCLEOTIDE SEQUENCE</scope>
    <source>
        <strain evidence="1">Expedition CK06-06</strain>
    </source>
</reference>